<proteinExistence type="predicted"/>
<dbReference type="AlphaFoldDB" id="A0A1H6D578"/>
<accession>A0A1H6D578</accession>
<organism evidence="1 2">
    <name type="scientific">Nonomuraea solani</name>
    <dbReference type="NCBI Taxonomy" id="1144553"/>
    <lineage>
        <taxon>Bacteria</taxon>
        <taxon>Bacillati</taxon>
        <taxon>Actinomycetota</taxon>
        <taxon>Actinomycetes</taxon>
        <taxon>Streptosporangiales</taxon>
        <taxon>Streptosporangiaceae</taxon>
        <taxon>Nonomuraea</taxon>
    </lineage>
</organism>
<dbReference type="EMBL" id="FNVT01000004">
    <property type="protein sequence ID" value="SEG79935.1"/>
    <property type="molecule type" value="Genomic_DNA"/>
</dbReference>
<reference evidence="1 2" key="1">
    <citation type="submission" date="2016-10" db="EMBL/GenBank/DDBJ databases">
        <authorList>
            <person name="de Groot N.N."/>
        </authorList>
    </citation>
    <scope>NUCLEOTIDE SEQUENCE [LARGE SCALE GENOMIC DNA]</scope>
    <source>
        <strain evidence="1 2">CGMCC 4.7037</strain>
    </source>
</reference>
<evidence type="ECO:0000313" key="2">
    <source>
        <dbReference type="Proteomes" id="UP000236732"/>
    </source>
</evidence>
<gene>
    <name evidence="1" type="ORF">SAMN05444920_104772</name>
</gene>
<evidence type="ECO:0000313" key="1">
    <source>
        <dbReference type="EMBL" id="SEG79935.1"/>
    </source>
</evidence>
<keyword evidence="2" id="KW-1185">Reference proteome</keyword>
<name>A0A1H6D578_9ACTN</name>
<dbReference type="RefSeq" id="WP_160150330.1">
    <property type="nucleotide sequence ID" value="NZ_FNVT01000004.1"/>
</dbReference>
<protein>
    <submittedName>
        <fullName evidence="1">Uncharacterized protein</fullName>
    </submittedName>
</protein>
<sequence length="48" mass="5259">MLTQQDTAITMGLDIIIDLCSLPIPTELDSTVLFSFCGEDFALSEHRG</sequence>
<dbReference type="Proteomes" id="UP000236732">
    <property type="component" value="Unassembled WGS sequence"/>
</dbReference>